<proteinExistence type="predicted"/>
<keyword evidence="1" id="KW-0812">Transmembrane</keyword>
<evidence type="ECO:0000313" key="3">
    <source>
        <dbReference type="Proteomes" id="UP000537131"/>
    </source>
</evidence>
<gene>
    <name evidence="2" type="ORF">HBE96_21595</name>
</gene>
<dbReference type="EMBL" id="JABBNI010000063">
    <property type="protein sequence ID" value="NMM65181.1"/>
    <property type="molecule type" value="Genomic_DNA"/>
</dbReference>
<name>A0A7Y0EKQ6_9CLOT</name>
<dbReference type="Proteomes" id="UP000537131">
    <property type="component" value="Unassembled WGS sequence"/>
</dbReference>
<organism evidence="2 3">
    <name type="scientific">Clostridium muellerianum</name>
    <dbReference type="NCBI Taxonomy" id="2716538"/>
    <lineage>
        <taxon>Bacteria</taxon>
        <taxon>Bacillati</taxon>
        <taxon>Bacillota</taxon>
        <taxon>Clostridia</taxon>
        <taxon>Eubacteriales</taxon>
        <taxon>Clostridiaceae</taxon>
        <taxon>Clostridium</taxon>
    </lineage>
</organism>
<dbReference type="RefSeq" id="WP_169299768.1">
    <property type="nucleotide sequence ID" value="NZ_JABBNI010000063.1"/>
</dbReference>
<comment type="caution">
    <text evidence="2">The sequence shown here is derived from an EMBL/GenBank/DDBJ whole genome shotgun (WGS) entry which is preliminary data.</text>
</comment>
<evidence type="ECO:0000256" key="1">
    <source>
        <dbReference type="SAM" id="Phobius"/>
    </source>
</evidence>
<sequence>MLIGIILGSVLGIILLLIGFVGIIVNKQNRRSSRWPDWVVIAGGCAILTAIFNIMKLH</sequence>
<reference evidence="2 3" key="1">
    <citation type="submission" date="2020-06" db="EMBL/GenBank/DDBJ databases">
        <title>Complete Genome Sequence of Clostridium muelleri sp. nov. P21T, an Acid-Alcohol Producing Acetogen Isolated from Old Hay.</title>
        <authorList>
            <person name="Duncan K.E."/>
            <person name="Tanner R.S."/>
        </authorList>
    </citation>
    <scope>NUCLEOTIDE SEQUENCE [LARGE SCALE GENOMIC DNA]</scope>
    <source>
        <strain evidence="2 3">P21</strain>
    </source>
</reference>
<dbReference type="AlphaFoldDB" id="A0A7Y0EKQ6"/>
<evidence type="ECO:0000313" key="2">
    <source>
        <dbReference type="EMBL" id="NMM65181.1"/>
    </source>
</evidence>
<feature type="transmembrane region" description="Helical" evidence="1">
    <location>
        <begin position="6"/>
        <end position="26"/>
    </location>
</feature>
<accession>A0A7Y0EKQ6</accession>
<keyword evidence="3" id="KW-1185">Reference proteome</keyword>
<keyword evidence="1" id="KW-1133">Transmembrane helix</keyword>
<keyword evidence="1" id="KW-0472">Membrane</keyword>
<protein>
    <submittedName>
        <fullName evidence="2">Uncharacterized protein</fullName>
    </submittedName>
</protein>
<feature type="transmembrane region" description="Helical" evidence="1">
    <location>
        <begin position="38"/>
        <end position="55"/>
    </location>
</feature>